<dbReference type="AlphaFoldDB" id="A0A9P1H601"/>
<comment type="caution">
    <text evidence="2">The sequence shown here is derived from an EMBL/GenBank/DDBJ whole genome shotgun (WGS) entry which is preliminary data.</text>
</comment>
<feature type="compositionally biased region" description="Low complexity" evidence="1">
    <location>
        <begin position="12"/>
        <end position="24"/>
    </location>
</feature>
<feature type="region of interest" description="Disordered" evidence="1">
    <location>
        <begin position="59"/>
        <end position="79"/>
    </location>
</feature>
<feature type="region of interest" description="Disordered" evidence="1">
    <location>
        <begin position="1"/>
        <end position="24"/>
    </location>
</feature>
<sequence>MGLNCMPRQHSTRASTSSVSSSASYASMPVTATSAAQDLLGLNRLPNLAAAQYAEGSYSSSSPVHAHYPPSTSPYDSLAYAQNSIRPTFTLPPGTDATRRFSQS</sequence>
<dbReference type="Proteomes" id="UP000838763">
    <property type="component" value="Unassembled WGS sequence"/>
</dbReference>
<dbReference type="OrthoDB" id="6077919at2759"/>
<evidence type="ECO:0000313" key="2">
    <source>
        <dbReference type="EMBL" id="CAI4216663.1"/>
    </source>
</evidence>
<proteinExistence type="predicted"/>
<evidence type="ECO:0000313" key="3">
    <source>
        <dbReference type="Proteomes" id="UP000838763"/>
    </source>
</evidence>
<keyword evidence="3" id="KW-1185">Reference proteome</keyword>
<reference evidence="2" key="1">
    <citation type="submission" date="2022-11" db="EMBL/GenBank/DDBJ databases">
        <authorList>
            <person name="Scott C."/>
            <person name="Bruce N."/>
        </authorList>
    </citation>
    <scope>NUCLEOTIDE SEQUENCE</scope>
</reference>
<dbReference type="EMBL" id="CALLCH030000015">
    <property type="protein sequence ID" value="CAI4216663.1"/>
    <property type="molecule type" value="Genomic_DNA"/>
</dbReference>
<gene>
    <name evidence="2" type="ORF">PPNO1_LOCUS6314</name>
</gene>
<protein>
    <submittedName>
        <fullName evidence="2">Uncharacterized protein</fullName>
    </submittedName>
</protein>
<accession>A0A9P1H601</accession>
<name>A0A9P1H601_9PEZI</name>
<organism evidence="2 3">
    <name type="scientific">Parascedosporium putredinis</name>
    <dbReference type="NCBI Taxonomy" id="1442378"/>
    <lineage>
        <taxon>Eukaryota</taxon>
        <taxon>Fungi</taxon>
        <taxon>Dikarya</taxon>
        <taxon>Ascomycota</taxon>
        <taxon>Pezizomycotina</taxon>
        <taxon>Sordariomycetes</taxon>
        <taxon>Hypocreomycetidae</taxon>
        <taxon>Microascales</taxon>
        <taxon>Microascaceae</taxon>
        <taxon>Parascedosporium</taxon>
    </lineage>
</organism>
<evidence type="ECO:0000256" key="1">
    <source>
        <dbReference type="SAM" id="MobiDB-lite"/>
    </source>
</evidence>